<dbReference type="Proteomes" id="UP000256478">
    <property type="component" value="Unassembled WGS sequence"/>
</dbReference>
<evidence type="ECO:0000313" key="5">
    <source>
        <dbReference type="Proteomes" id="UP000256478"/>
    </source>
</evidence>
<keyword evidence="2 3" id="KW-0548">Nucleotidyltransferase</keyword>
<dbReference type="GO" id="GO:0050518">
    <property type="term" value="F:2-C-methyl-D-erythritol 4-phosphate cytidylyltransferase activity"/>
    <property type="evidence" value="ECO:0007669"/>
    <property type="project" value="UniProtKB-UniRule"/>
</dbReference>
<dbReference type="PANTHER" id="PTHR32125">
    <property type="entry name" value="2-C-METHYL-D-ERYTHRITOL 4-PHOSPHATE CYTIDYLYLTRANSFERASE, CHLOROPLASTIC"/>
    <property type="match status" value="1"/>
</dbReference>
<accession>A0A3E0TMR7</accession>
<dbReference type="SUPFAM" id="SSF53448">
    <property type="entry name" value="Nucleotide-diphospho-sugar transferases"/>
    <property type="match status" value="1"/>
</dbReference>
<dbReference type="InterPro" id="IPR029044">
    <property type="entry name" value="Nucleotide-diphossugar_trans"/>
</dbReference>
<comment type="pathway">
    <text evidence="3">Isoprenoid biosynthesis; isopentenyl diphosphate biosynthesis via DXP pathway; isopentenyl diphosphate from 1-deoxy-D-xylulose 5-phosphate: step 2/6.</text>
</comment>
<dbReference type="EMBL" id="QUOU01000001">
    <property type="protein sequence ID" value="REL25844.1"/>
    <property type="molecule type" value="Genomic_DNA"/>
</dbReference>
<dbReference type="InterPro" id="IPR034683">
    <property type="entry name" value="IspD/TarI"/>
</dbReference>
<evidence type="ECO:0000256" key="1">
    <source>
        <dbReference type="ARBA" id="ARBA00022679"/>
    </source>
</evidence>
<dbReference type="Gene3D" id="3.90.550.10">
    <property type="entry name" value="Spore Coat Polysaccharide Biosynthesis Protein SpsA, Chain A"/>
    <property type="match status" value="1"/>
</dbReference>
<comment type="similarity">
    <text evidence="3">Belongs to the IspD/TarI cytidylyltransferase family. IspD subfamily.</text>
</comment>
<feature type="site" description="Transition state stabilizer" evidence="3">
    <location>
        <position position="20"/>
    </location>
</feature>
<dbReference type="OrthoDB" id="9806837at2"/>
<reference evidence="4 5" key="1">
    <citation type="submission" date="2018-08" db="EMBL/GenBank/DDBJ databases">
        <title>Thalassotalea euphylliae genome.</title>
        <authorList>
            <person name="Summers S."/>
            <person name="Rice S.A."/>
            <person name="Freckelton M.L."/>
            <person name="Nedved B.T."/>
            <person name="Hadfield M.G."/>
        </authorList>
    </citation>
    <scope>NUCLEOTIDE SEQUENCE [LARGE SCALE GENOMIC DNA]</scope>
    <source>
        <strain evidence="4 5">H1</strain>
    </source>
</reference>
<name>A0A3E0TMR7_9GAMM</name>
<feature type="site" description="Positions MEP for the nucleophilic attack" evidence="3">
    <location>
        <position position="171"/>
    </location>
</feature>
<sequence>MSKSMAAVTAIVPAAGVGKRMQSQHPKQYMKLAGKTVIEHTLAKLLASEHIEQVVVALGAEDGYFHALPIAKHPKVKIVTGGKERVDSVLAALKASEQQASTSEAWSLVHDAARPCVSTQDIDRLILTCQAQNTGGLLAAPVKDTMKRGSGQACSGEPHSGKNYVKTTVAREQLWHALTPQMYRTHELIQAIELGLANDVHITDESSAIEAAGLPSMLVSASPNNLKITQPEDIVLAEFLLHNELGALSKSTNKQEA</sequence>
<comment type="function">
    <text evidence="3">Catalyzes the formation of 4-diphosphocytidyl-2-C-methyl-D-erythritol from CTP and 2-C-methyl-D-erythritol 4-phosphate (MEP).</text>
</comment>
<dbReference type="FunFam" id="3.90.550.10:FF:000003">
    <property type="entry name" value="2-C-methyl-D-erythritol 4-phosphate cytidylyltransferase"/>
    <property type="match status" value="1"/>
</dbReference>
<dbReference type="RefSeq" id="WP_116006970.1">
    <property type="nucleotide sequence ID" value="NZ_QUOU01000001.1"/>
</dbReference>
<feature type="site" description="Transition state stabilizer" evidence="3">
    <location>
        <position position="27"/>
    </location>
</feature>
<evidence type="ECO:0000256" key="2">
    <source>
        <dbReference type="ARBA" id="ARBA00022695"/>
    </source>
</evidence>
<comment type="catalytic activity">
    <reaction evidence="3">
        <text>2-C-methyl-D-erythritol 4-phosphate + CTP + H(+) = 4-CDP-2-C-methyl-D-erythritol + diphosphate</text>
        <dbReference type="Rhea" id="RHEA:13429"/>
        <dbReference type="ChEBI" id="CHEBI:15378"/>
        <dbReference type="ChEBI" id="CHEBI:33019"/>
        <dbReference type="ChEBI" id="CHEBI:37563"/>
        <dbReference type="ChEBI" id="CHEBI:57823"/>
        <dbReference type="ChEBI" id="CHEBI:58262"/>
        <dbReference type="EC" id="2.7.7.60"/>
    </reaction>
</comment>
<dbReference type="PANTHER" id="PTHR32125:SF4">
    <property type="entry name" value="2-C-METHYL-D-ERYTHRITOL 4-PHOSPHATE CYTIDYLYLTRANSFERASE, CHLOROPLASTIC"/>
    <property type="match status" value="1"/>
</dbReference>
<dbReference type="GO" id="GO:0019288">
    <property type="term" value="P:isopentenyl diphosphate biosynthetic process, methylerythritol 4-phosphate pathway"/>
    <property type="evidence" value="ECO:0007669"/>
    <property type="project" value="UniProtKB-UniRule"/>
</dbReference>
<organism evidence="4 5">
    <name type="scientific">Thalassotalea euphylliae</name>
    <dbReference type="NCBI Taxonomy" id="1655234"/>
    <lineage>
        <taxon>Bacteria</taxon>
        <taxon>Pseudomonadati</taxon>
        <taxon>Pseudomonadota</taxon>
        <taxon>Gammaproteobacteria</taxon>
        <taxon>Alteromonadales</taxon>
        <taxon>Colwelliaceae</taxon>
        <taxon>Thalassotalea</taxon>
    </lineage>
</organism>
<comment type="caution">
    <text evidence="4">The sequence shown here is derived from an EMBL/GenBank/DDBJ whole genome shotgun (WGS) entry which is preliminary data.</text>
</comment>
<dbReference type="InterPro" id="IPR001228">
    <property type="entry name" value="IspD"/>
</dbReference>
<evidence type="ECO:0000313" key="4">
    <source>
        <dbReference type="EMBL" id="REL25844.1"/>
    </source>
</evidence>
<gene>
    <name evidence="3" type="primary">ispD</name>
    <name evidence="4" type="ORF">DXX93_04220</name>
</gene>
<evidence type="ECO:0000256" key="3">
    <source>
        <dbReference type="HAMAP-Rule" id="MF_00108"/>
    </source>
</evidence>
<keyword evidence="1 3" id="KW-0808">Transferase</keyword>
<protein>
    <recommendedName>
        <fullName evidence="3">2-C-methyl-D-erythritol 4-phosphate cytidylyltransferase</fullName>
        <ecNumber evidence="3">2.7.7.60</ecNumber>
    </recommendedName>
    <alternativeName>
        <fullName evidence="3">4-diphosphocytidyl-2C-methyl-D-erythritol synthase</fullName>
    </alternativeName>
    <alternativeName>
        <fullName evidence="3">MEP cytidylyltransferase</fullName>
        <shortName evidence="3">MCT</shortName>
    </alternativeName>
</protein>
<dbReference type="UniPathway" id="UPA00056">
    <property type="reaction ID" value="UER00093"/>
</dbReference>
<dbReference type="NCBIfam" id="TIGR00453">
    <property type="entry name" value="ispD"/>
    <property type="match status" value="1"/>
</dbReference>
<dbReference type="AlphaFoldDB" id="A0A3E0TMR7"/>
<dbReference type="CDD" id="cd02516">
    <property type="entry name" value="CDP-ME_synthetase"/>
    <property type="match status" value="1"/>
</dbReference>
<dbReference type="HAMAP" id="MF_00108">
    <property type="entry name" value="IspD"/>
    <property type="match status" value="1"/>
</dbReference>
<dbReference type="Pfam" id="PF01128">
    <property type="entry name" value="IspD"/>
    <property type="match status" value="1"/>
</dbReference>
<dbReference type="InterPro" id="IPR050088">
    <property type="entry name" value="IspD/TarI_cytidylyltransf_bact"/>
</dbReference>
<feature type="site" description="Positions MEP for the nucleophilic attack" evidence="3">
    <location>
        <position position="227"/>
    </location>
</feature>
<keyword evidence="3" id="KW-0414">Isoprene biosynthesis</keyword>
<dbReference type="EC" id="2.7.7.60" evidence="3"/>
<proteinExistence type="inferred from homology"/>